<proteinExistence type="predicted"/>
<gene>
    <name evidence="2" type="ORF">PQQ68_13320</name>
</gene>
<dbReference type="RefSeq" id="WP_408212479.1">
    <property type="nucleotide sequence ID" value="NZ_JAQQBZ010000007.1"/>
</dbReference>
<keyword evidence="3" id="KW-1185">Reference proteome</keyword>
<evidence type="ECO:0000313" key="2">
    <source>
        <dbReference type="EMBL" id="MFM0594001.1"/>
    </source>
</evidence>
<comment type="caution">
    <text evidence="2">The sequence shown here is derived from an EMBL/GenBank/DDBJ whole genome shotgun (WGS) entry which is preliminary data.</text>
</comment>
<evidence type="ECO:0000313" key="3">
    <source>
        <dbReference type="Proteomes" id="UP001629367"/>
    </source>
</evidence>
<organism evidence="2 3">
    <name type="scientific">Paraburkholderia dilworthii</name>
    <dbReference type="NCBI Taxonomy" id="948106"/>
    <lineage>
        <taxon>Bacteria</taxon>
        <taxon>Pseudomonadati</taxon>
        <taxon>Pseudomonadota</taxon>
        <taxon>Betaproteobacteria</taxon>
        <taxon>Burkholderiales</taxon>
        <taxon>Burkholderiaceae</taxon>
        <taxon>Paraburkholderia</taxon>
    </lineage>
</organism>
<reference evidence="2 3" key="1">
    <citation type="journal article" date="2024" name="Chem. Sci.">
        <title>Discovery of megapolipeptins by genome mining of a Burkholderiales bacteria collection.</title>
        <authorList>
            <person name="Paulo B.S."/>
            <person name="Recchia M.J.J."/>
            <person name="Lee S."/>
            <person name="Fergusson C.H."/>
            <person name="Romanowski S.B."/>
            <person name="Hernandez A."/>
            <person name="Krull N."/>
            <person name="Liu D.Y."/>
            <person name="Cavanagh H."/>
            <person name="Bos A."/>
            <person name="Gray C.A."/>
            <person name="Murphy B.T."/>
            <person name="Linington R.G."/>
            <person name="Eustaquio A.S."/>
        </authorList>
    </citation>
    <scope>NUCLEOTIDE SEQUENCE [LARGE SCALE GENOMIC DNA]</scope>
    <source>
        <strain evidence="2 3">RL17-335-BIF-A</strain>
    </source>
</reference>
<feature type="compositionally biased region" description="Polar residues" evidence="1">
    <location>
        <begin position="11"/>
        <end position="23"/>
    </location>
</feature>
<feature type="region of interest" description="Disordered" evidence="1">
    <location>
        <begin position="1"/>
        <end position="38"/>
    </location>
</feature>
<protein>
    <submittedName>
        <fullName evidence="2">Uncharacterized protein</fullName>
    </submittedName>
</protein>
<dbReference type="EMBL" id="JAQQBZ010000007">
    <property type="protein sequence ID" value="MFM0594001.1"/>
    <property type="molecule type" value="Genomic_DNA"/>
</dbReference>
<name>A0ABW9D785_9BURK</name>
<dbReference type="Proteomes" id="UP001629367">
    <property type="component" value="Unassembled WGS sequence"/>
</dbReference>
<evidence type="ECO:0000256" key="1">
    <source>
        <dbReference type="SAM" id="MobiDB-lite"/>
    </source>
</evidence>
<sequence length="124" mass="13658">MSSVLIDWDSPNASLTPPRSTLGNLRRRRTPRTDSSSAFCHNKVLSPAQSAVQQEVVQQRKRAAKKIREAQPAFNVSGTRALLAVFDRRPEAARLVAIALNNARTAEHIEAWESVLADLTLEGV</sequence>
<accession>A0ABW9D785</accession>